<reference evidence="1 2" key="1">
    <citation type="submission" date="2023-10" db="EMBL/GenBank/DDBJ databases">
        <title>Marine bacteria isolated from horseshoe crab.</title>
        <authorList>
            <person name="Cheng T.H."/>
        </authorList>
    </citation>
    <scope>NUCLEOTIDE SEQUENCE [LARGE SCALE GENOMIC DNA]</scope>
    <source>
        <strain evidence="1 2">HSC6</strain>
    </source>
</reference>
<keyword evidence="2" id="KW-1185">Reference proteome</keyword>
<accession>A0ABU3ZLJ8</accession>
<protein>
    <submittedName>
        <fullName evidence="1">Uncharacterized protein</fullName>
    </submittedName>
</protein>
<dbReference type="RefSeq" id="WP_317523803.1">
    <property type="nucleotide sequence ID" value="NZ_JAWJZI010000009.1"/>
</dbReference>
<sequence length="127" mass="14003">MQFINQLWQVATLPLPPSIQQLLMAELTTPFDGDIEAAQQMWDETGTALVLIDAEDDEATLREQDEADQTAIQFALDNPEYAILLEGNDQQYVLALTITTAAGGGCYLLSPCHPANYFSTAICRHID</sequence>
<organism evidence="1 2">
    <name type="scientific">Photobacterium rosenbergii</name>
    <dbReference type="NCBI Taxonomy" id="294936"/>
    <lineage>
        <taxon>Bacteria</taxon>
        <taxon>Pseudomonadati</taxon>
        <taxon>Pseudomonadota</taxon>
        <taxon>Gammaproteobacteria</taxon>
        <taxon>Vibrionales</taxon>
        <taxon>Vibrionaceae</taxon>
        <taxon>Photobacterium</taxon>
    </lineage>
</organism>
<proteinExistence type="predicted"/>
<evidence type="ECO:0000313" key="1">
    <source>
        <dbReference type="EMBL" id="MDV5170989.1"/>
    </source>
</evidence>
<dbReference type="Proteomes" id="UP001186452">
    <property type="component" value="Unassembled WGS sequence"/>
</dbReference>
<evidence type="ECO:0000313" key="2">
    <source>
        <dbReference type="Proteomes" id="UP001186452"/>
    </source>
</evidence>
<comment type="caution">
    <text evidence="1">The sequence shown here is derived from an EMBL/GenBank/DDBJ whole genome shotgun (WGS) entry which is preliminary data.</text>
</comment>
<name>A0ABU3ZLJ8_9GAMM</name>
<dbReference type="EMBL" id="JAWJZI010000009">
    <property type="protein sequence ID" value="MDV5170989.1"/>
    <property type="molecule type" value="Genomic_DNA"/>
</dbReference>
<gene>
    <name evidence="1" type="ORF">R2X38_18490</name>
</gene>